<dbReference type="Pfam" id="PF00903">
    <property type="entry name" value="Glyoxalase"/>
    <property type="match status" value="1"/>
</dbReference>
<accession>A0A2S8F413</accession>
<dbReference type="CDD" id="cd08355">
    <property type="entry name" value="TioX_like"/>
    <property type="match status" value="1"/>
</dbReference>
<feature type="domain" description="VOC" evidence="1">
    <location>
        <begin position="8"/>
        <end position="139"/>
    </location>
</feature>
<sequence>MSSAAVNQGSMVVSCLRYRDASAAIDWLCDVFGFKRHAVYRGEGNTIAHAQLTFPGGGMIMLGSVENQSEWGKLIKQPDEIGGCETQSVYLVTSDADAIYAKAKAAGAEIVLEIKDEDYGGRGFTCRDLEGRLWTVGTYDPWQLPDAE</sequence>
<dbReference type="PANTHER" id="PTHR34109">
    <property type="entry name" value="BNAUNNG04460D PROTEIN-RELATED"/>
    <property type="match status" value="1"/>
</dbReference>
<proteinExistence type="predicted"/>
<dbReference type="InterPro" id="IPR037523">
    <property type="entry name" value="VOC_core"/>
</dbReference>
<gene>
    <name evidence="2" type="ORF">C5Y98_29395</name>
</gene>
<protein>
    <submittedName>
        <fullName evidence="2">Glyoxalase</fullName>
    </submittedName>
</protein>
<evidence type="ECO:0000259" key="1">
    <source>
        <dbReference type="PROSITE" id="PS51819"/>
    </source>
</evidence>
<evidence type="ECO:0000313" key="3">
    <source>
        <dbReference type="Proteomes" id="UP000239388"/>
    </source>
</evidence>
<name>A0A2S8F413_9BACT</name>
<dbReference type="SUPFAM" id="SSF54593">
    <property type="entry name" value="Glyoxalase/Bleomycin resistance protein/Dihydroxybiphenyl dioxygenase"/>
    <property type="match status" value="1"/>
</dbReference>
<organism evidence="2 3">
    <name type="scientific">Blastopirellula marina</name>
    <dbReference type="NCBI Taxonomy" id="124"/>
    <lineage>
        <taxon>Bacteria</taxon>
        <taxon>Pseudomonadati</taxon>
        <taxon>Planctomycetota</taxon>
        <taxon>Planctomycetia</taxon>
        <taxon>Pirellulales</taxon>
        <taxon>Pirellulaceae</taxon>
        <taxon>Blastopirellula</taxon>
    </lineage>
</organism>
<comment type="caution">
    <text evidence="2">The sequence shown here is derived from an EMBL/GenBank/DDBJ whole genome shotgun (WGS) entry which is preliminary data.</text>
</comment>
<dbReference type="OrthoDB" id="9796521at2"/>
<dbReference type="InterPro" id="IPR004360">
    <property type="entry name" value="Glyas_Fos-R_dOase_dom"/>
</dbReference>
<dbReference type="PANTHER" id="PTHR34109:SF1">
    <property type="entry name" value="VOC DOMAIN-CONTAINING PROTEIN"/>
    <property type="match status" value="1"/>
</dbReference>
<dbReference type="EMBL" id="PUIB01000029">
    <property type="protein sequence ID" value="PQO26888.1"/>
    <property type="molecule type" value="Genomic_DNA"/>
</dbReference>
<dbReference type="RefSeq" id="WP_105359998.1">
    <property type="nucleotide sequence ID" value="NZ_PUIB01000029.1"/>
</dbReference>
<dbReference type="Proteomes" id="UP000239388">
    <property type="component" value="Unassembled WGS sequence"/>
</dbReference>
<dbReference type="PROSITE" id="PS51819">
    <property type="entry name" value="VOC"/>
    <property type="match status" value="1"/>
</dbReference>
<reference evidence="2 3" key="1">
    <citation type="submission" date="2018-02" db="EMBL/GenBank/DDBJ databases">
        <title>Comparative genomes isolates from brazilian mangrove.</title>
        <authorList>
            <person name="Araujo J.E."/>
            <person name="Taketani R.G."/>
            <person name="Silva M.C.P."/>
            <person name="Loureco M.V."/>
            <person name="Andreote F.D."/>
        </authorList>
    </citation>
    <scope>NUCLEOTIDE SEQUENCE [LARGE SCALE GENOMIC DNA]</scope>
    <source>
        <strain evidence="2 3">NAP PRIS-MGV</strain>
    </source>
</reference>
<evidence type="ECO:0000313" key="2">
    <source>
        <dbReference type="EMBL" id="PQO26888.1"/>
    </source>
</evidence>
<dbReference type="Gene3D" id="3.30.720.120">
    <property type="match status" value="1"/>
</dbReference>
<dbReference type="InterPro" id="IPR029068">
    <property type="entry name" value="Glyas_Bleomycin-R_OHBP_Dase"/>
</dbReference>
<dbReference type="AlphaFoldDB" id="A0A2S8F413"/>
<dbReference type="Gene3D" id="3.30.720.110">
    <property type="match status" value="1"/>
</dbReference>